<accession>A0A5I2WWB3</accession>
<sequence>MNRHTEIRNAILDRLATVVDDNVSLFDGLPAVVDAGELPALAVWLTDAQYTAELIDEDSWQAILHVAVFMKAENPDGELDAWMEEKIYPALTETGQLSSLIDTMTPRGYDYQRDSEMATWAMAEITYLITYTM</sequence>
<dbReference type="InterPro" id="IPR035934">
    <property type="entry name" value="Phage_tail_protein-like_sf"/>
</dbReference>
<name>A0A5I2WWB3_SALET</name>
<dbReference type="EMBL" id="DAARBX010000035">
    <property type="protein sequence ID" value="HAE1795936.1"/>
    <property type="molecule type" value="Genomic_DNA"/>
</dbReference>
<reference evidence="1" key="1">
    <citation type="journal article" date="2018" name="Genome Biol.">
        <title>SKESA: strategic k-mer extension for scrupulous assemblies.</title>
        <authorList>
            <person name="Souvorov A."/>
            <person name="Agarwala R."/>
            <person name="Lipman D.J."/>
        </authorList>
    </citation>
    <scope>NUCLEOTIDE SEQUENCE</scope>
    <source>
        <strain evidence="1">BCW_2640</strain>
    </source>
</reference>
<dbReference type="SUPFAM" id="SSF143749">
    <property type="entry name" value="Phage tail protein-like"/>
    <property type="match status" value="1"/>
</dbReference>
<dbReference type="AlphaFoldDB" id="A0A5I2WWB3"/>
<gene>
    <name evidence="1" type="ORF">G3V02_004746</name>
</gene>
<evidence type="ECO:0000313" key="1">
    <source>
        <dbReference type="EMBL" id="HAE1795936.1"/>
    </source>
</evidence>
<protein>
    <submittedName>
        <fullName evidence="1">Phage tail protein</fullName>
    </submittedName>
</protein>
<dbReference type="Pfam" id="PF06141">
    <property type="entry name" value="Phage_tail_U"/>
    <property type="match status" value="1"/>
</dbReference>
<dbReference type="Gene3D" id="3.30.70.1700">
    <property type="entry name" value="Phage minor tail protein U"/>
    <property type="match status" value="1"/>
</dbReference>
<dbReference type="InterPro" id="IPR009312">
    <property type="entry name" value="Phage_lambda_GpU-like"/>
</dbReference>
<comment type="caution">
    <text evidence="1">The sequence shown here is derived from an EMBL/GenBank/DDBJ whole genome shotgun (WGS) entry which is preliminary data.</text>
</comment>
<organism evidence="1">
    <name type="scientific">Salmonella enterica subsp. enterica serovar Ank</name>
    <dbReference type="NCBI Taxonomy" id="1173578"/>
    <lineage>
        <taxon>Bacteria</taxon>
        <taxon>Pseudomonadati</taxon>
        <taxon>Pseudomonadota</taxon>
        <taxon>Gammaproteobacteria</taxon>
        <taxon>Enterobacterales</taxon>
        <taxon>Enterobacteriaceae</taxon>
        <taxon>Salmonella</taxon>
    </lineage>
</organism>
<reference evidence="1" key="2">
    <citation type="submission" date="2018-07" db="EMBL/GenBank/DDBJ databases">
        <authorList>
            <consortium name="NCBI Pathogen Detection Project"/>
        </authorList>
    </citation>
    <scope>NUCLEOTIDE SEQUENCE</scope>
    <source>
        <strain evidence="1">BCW_2640</strain>
    </source>
</reference>
<dbReference type="InterPro" id="IPR038512">
    <property type="entry name" value="GpU-like_sf"/>
</dbReference>
<proteinExistence type="predicted"/>